<dbReference type="EMBL" id="DTBJ01000029">
    <property type="protein sequence ID" value="HGM58726.1"/>
    <property type="molecule type" value="Genomic_DNA"/>
</dbReference>
<sequence>MNSIKTLVILHRPIYPPLYGYSKLILDTYIALSKLGVDTYILSINPRSNRIIKIDNVIYREILEPKLVFMKLSTTRLLLRISGNELFFMHLLNLLKNYSADSIVNNVDKIVTSDFGKPDIIISETIYPSALAQSLSKKYSSPLIIRTHNIESEYVSSLSRVLSSFSHKFISKVERKALATASRIITISSYDTIYVKEHYGLTNVNYIPPIVIVEKPVDSDKYLLKHGLIKNKFFIYVASPHKPNIDFLKNILKCNSILKKHGYKLVISGSISNIATKYVEKMGLENTVVTGILPSDELYGLISNSYVSLTPHHGTGVPIKLVEALALKTPVITTHNALKTINGLKHCENIYAVESISKICYAIEEVIVNKEIYSKIQSNVEKISKTLDYRILAEKYLATIKNVLEK</sequence>
<evidence type="ECO:0000256" key="1">
    <source>
        <dbReference type="ARBA" id="ARBA00022679"/>
    </source>
</evidence>
<name>A0A7C4H9C8_STAMA</name>
<dbReference type="SUPFAM" id="SSF53756">
    <property type="entry name" value="UDP-Glycosyltransferase/glycogen phosphorylase"/>
    <property type="match status" value="1"/>
</dbReference>
<organism evidence="3">
    <name type="scientific">Staphylothermus marinus</name>
    <dbReference type="NCBI Taxonomy" id="2280"/>
    <lineage>
        <taxon>Archaea</taxon>
        <taxon>Thermoproteota</taxon>
        <taxon>Thermoprotei</taxon>
        <taxon>Desulfurococcales</taxon>
        <taxon>Desulfurococcaceae</taxon>
        <taxon>Staphylothermus</taxon>
    </lineage>
</organism>
<dbReference type="PANTHER" id="PTHR46401:SF2">
    <property type="entry name" value="GLYCOSYLTRANSFERASE WBBK-RELATED"/>
    <property type="match status" value="1"/>
</dbReference>
<proteinExistence type="predicted"/>
<feature type="domain" description="Glycosyltransferase subfamily 4-like N-terminal" evidence="2">
    <location>
        <begin position="117"/>
        <end position="212"/>
    </location>
</feature>
<dbReference type="Gene3D" id="3.40.50.2000">
    <property type="entry name" value="Glycogen Phosphorylase B"/>
    <property type="match status" value="2"/>
</dbReference>
<dbReference type="InterPro" id="IPR028098">
    <property type="entry name" value="Glyco_trans_4-like_N"/>
</dbReference>
<protein>
    <submittedName>
        <fullName evidence="3">Glycosyltransferase</fullName>
    </submittedName>
</protein>
<dbReference type="Pfam" id="PF13439">
    <property type="entry name" value="Glyco_transf_4"/>
    <property type="match status" value="1"/>
</dbReference>
<dbReference type="AlphaFoldDB" id="A0A7C4H9C8"/>
<evidence type="ECO:0000313" key="3">
    <source>
        <dbReference type="EMBL" id="HGM58726.1"/>
    </source>
</evidence>
<gene>
    <name evidence="3" type="ORF">ENU14_03970</name>
</gene>
<comment type="caution">
    <text evidence="3">The sequence shown here is derived from an EMBL/GenBank/DDBJ whole genome shotgun (WGS) entry which is preliminary data.</text>
</comment>
<dbReference type="Pfam" id="PF13692">
    <property type="entry name" value="Glyco_trans_1_4"/>
    <property type="match status" value="1"/>
</dbReference>
<reference evidence="3" key="1">
    <citation type="journal article" date="2020" name="mSystems">
        <title>Genome- and Community-Level Interaction Insights into Carbon Utilization and Element Cycling Functions of Hydrothermarchaeota in Hydrothermal Sediment.</title>
        <authorList>
            <person name="Zhou Z."/>
            <person name="Liu Y."/>
            <person name="Xu W."/>
            <person name="Pan J."/>
            <person name="Luo Z.H."/>
            <person name="Li M."/>
        </authorList>
    </citation>
    <scope>NUCLEOTIDE SEQUENCE [LARGE SCALE GENOMIC DNA]</scope>
    <source>
        <strain evidence="3">SpSt-642</strain>
    </source>
</reference>
<dbReference type="CDD" id="cd03801">
    <property type="entry name" value="GT4_PimA-like"/>
    <property type="match status" value="1"/>
</dbReference>
<dbReference type="PANTHER" id="PTHR46401">
    <property type="entry name" value="GLYCOSYLTRANSFERASE WBBK-RELATED"/>
    <property type="match status" value="1"/>
</dbReference>
<keyword evidence="1 3" id="KW-0808">Transferase</keyword>
<evidence type="ECO:0000259" key="2">
    <source>
        <dbReference type="Pfam" id="PF13439"/>
    </source>
</evidence>
<dbReference type="GO" id="GO:0016757">
    <property type="term" value="F:glycosyltransferase activity"/>
    <property type="evidence" value="ECO:0007669"/>
    <property type="project" value="TreeGrafter"/>
</dbReference>
<accession>A0A7C4H9C8</accession>